<sequence>MTAASAQVPRRHFAWVATTIGGGVSWIPVALTIVLAAIPLLYVLLGSMDAGVARLRALLFRPYIGMLLMHTAQLAVSVTAGSIVLGIGAAWLVERSDLPMRSMWRTLLPLPLAVPAFVSSFAWVSIGPVFEGIGGAVFILALAEYPLIYLPAAAALRGMDPALDEIAQSLGLSRWEIFWRSTVPQLRPVIANGALLVISHMLVEFGAFAFLRVQTFTTAIYEEFDLEFNSATGVSLAAVLLVLCLLLLAFEARMKDSLRRYARVGTGTRRAAHQIRLRAWRWPAMAVLLTPVATGVGVPVATLLYWVTSGHSRATVGEMVSATGTTVWLGALGALAATALGTALALSVRRYRGAWLARIASRLPFFIHALPGLVIALALVFVALRYADFLYQTTALLVVGYVTLYVPLVQTAVHTPLAQLPERIEEVARSLGHGPLSVFVGITLPNISAGIGAGAALVFLQVMKELTATLILLPTGLDTLSIEIWQHARDMEYAAAAPYALLLIVLSGVPVYLLMRDLYGRDRTISSEWIQ</sequence>
<name>A0A1H7MTY2_9BURK</name>
<gene>
    <name evidence="10" type="ORF">SAMN05192542_105154</name>
</gene>
<dbReference type="GO" id="GO:0005886">
    <property type="term" value="C:plasma membrane"/>
    <property type="evidence" value="ECO:0007669"/>
    <property type="project" value="UniProtKB-SubCell"/>
</dbReference>
<dbReference type="Proteomes" id="UP000199120">
    <property type="component" value="Unassembled WGS sequence"/>
</dbReference>
<keyword evidence="7 8" id="KW-0472">Membrane</keyword>
<evidence type="ECO:0000313" key="11">
    <source>
        <dbReference type="Proteomes" id="UP000199120"/>
    </source>
</evidence>
<keyword evidence="5 8" id="KW-0812">Transmembrane</keyword>
<keyword evidence="2 8" id="KW-0813">Transport</keyword>
<keyword evidence="4" id="KW-0997">Cell inner membrane</keyword>
<dbReference type="PANTHER" id="PTHR43357">
    <property type="entry name" value="INNER MEMBRANE ABC TRANSPORTER PERMEASE PROTEIN YDCV"/>
    <property type="match status" value="1"/>
</dbReference>
<feature type="domain" description="ABC transmembrane type-1" evidence="9">
    <location>
        <begin position="68"/>
        <end position="249"/>
    </location>
</feature>
<feature type="transmembrane region" description="Helical" evidence="8">
    <location>
        <begin position="189"/>
        <end position="211"/>
    </location>
</feature>
<dbReference type="Gene3D" id="1.10.3720.10">
    <property type="entry name" value="MetI-like"/>
    <property type="match status" value="2"/>
</dbReference>
<feature type="transmembrane region" description="Helical" evidence="8">
    <location>
        <begin position="284"/>
        <end position="307"/>
    </location>
</feature>
<comment type="subcellular location">
    <subcellularLocation>
        <location evidence="1">Cell inner membrane</location>
        <topology evidence="1">Multi-pass membrane protein</topology>
    </subcellularLocation>
    <subcellularLocation>
        <location evidence="8">Cell membrane</location>
        <topology evidence="8">Multi-pass membrane protein</topology>
    </subcellularLocation>
</comment>
<feature type="domain" description="ABC transmembrane type-1" evidence="9">
    <location>
        <begin position="323"/>
        <end position="514"/>
    </location>
</feature>
<accession>A0A1H7MTY2</accession>
<dbReference type="PANTHER" id="PTHR43357:SF3">
    <property type="entry name" value="FE(3+)-TRANSPORT SYSTEM PERMEASE PROTEIN FBPB 2"/>
    <property type="match status" value="1"/>
</dbReference>
<keyword evidence="11" id="KW-1185">Reference proteome</keyword>
<feature type="transmembrane region" description="Helical" evidence="8">
    <location>
        <begin position="434"/>
        <end position="460"/>
    </location>
</feature>
<evidence type="ECO:0000256" key="8">
    <source>
        <dbReference type="RuleBase" id="RU363032"/>
    </source>
</evidence>
<dbReference type="CDD" id="cd06261">
    <property type="entry name" value="TM_PBP2"/>
    <property type="match status" value="2"/>
</dbReference>
<dbReference type="PROSITE" id="PS50928">
    <property type="entry name" value="ABC_TM1"/>
    <property type="match status" value="2"/>
</dbReference>
<comment type="similarity">
    <text evidence="8">Belongs to the binding-protein-dependent transport system permease family.</text>
</comment>
<evidence type="ECO:0000256" key="6">
    <source>
        <dbReference type="ARBA" id="ARBA00022989"/>
    </source>
</evidence>
<reference evidence="11" key="1">
    <citation type="submission" date="2016-10" db="EMBL/GenBank/DDBJ databases">
        <authorList>
            <person name="Varghese N."/>
            <person name="Submissions S."/>
        </authorList>
    </citation>
    <scope>NUCLEOTIDE SEQUENCE [LARGE SCALE GENOMIC DNA]</scope>
    <source>
        <strain evidence="11">LMG 26416</strain>
    </source>
</reference>
<evidence type="ECO:0000259" key="9">
    <source>
        <dbReference type="PROSITE" id="PS50928"/>
    </source>
</evidence>
<evidence type="ECO:0000256" key="5">
    <source>
        <dbReference type="ARBA" id="ARBA00022692"/>
    </source>
</evidence>
<dbReference type="EMBL" id="FOAJ01000005">
    <property type="protein sequence ID" value="SEL14135.1"/>
    <property type="molecule type" value="Genomic_DNA"/>
</dbReference>
<dbReference type="GO" id="GO:0055085">
    <property type="term" value="P:transmembrane transport"/>
    <property type="evidence" value="ECO:0007669"/>
    <property type="project" value="InterPro"/>
</dbReference>
<feature type="transmembrane region" description="Helical" evidence="8">
    <location>
        <begin position="104"/>
        <end position="126"/>
    </location>
</feature>
<evidence type="ECO:0000256" key="3">
    <source>
        <dbReference type="ARBA" id="ARBA00022475"/>
    </source>
</evidence>
<feature type="transmembrane region" description="Helical" evidence="8">
    <location>
        <begin position="496"/>
        <end position="515"/>
    </location>
</feature>
<feature type="transmembrane region" description="Helical" evidence="8">
    <location>
        <begin position="390"/>
        <end position="413"/>
    </location>
</feature>
<feature type="transmembrane region" description="Helical" evidence="8">
    <location>
        <begin position="363"/>
        <end position="384"/>
    </location>
</feature>
<feature type="transmembrane region" description="Helical" evidence="8">
    <location>
        <begin position="327"/>
        <end position="351"/>
    </location>
</feature>
<feature type="transmembrane region" description="Helical" evidence="8">
    <location>
        <begin position="132"/>
        <end position="150"/>
    </location>
</feature>
<feature type="transmembrane region" description="Helical" evidence="8">
    <location>
        <begin position="12"/>
        <end position="43"/>
    </location>
</feature>
<evidence type="ECO:0000256" key="4">
    <source>
        <dbReference type="ARBA" id="ARBA00022519"/>
    </source>
</evidence>
<proteinExistence type="inferred from homology"/>
<dbReference type="Pfam" id="PF00528">
    <property type="entry name" value="BPD_transp_1"/>
    <property type="match status" value="2"/>
</dbReference>
<feature type="transmembrane region" description="Helical" evidence="8">
    <location>
        <begin position="63"/>
        <end position="92"/>
    </location>
</feature>
<dbReference type="InterPro" id="IPR035906">
    <property type="entry name" value="MetI-like_sf"/>
</dbReference>
<keyword evidence="6 8" id="KW-1133">Transmembrane helix</keyword>
<evidence type="ECO:0000256" key="7">
    <source>
        <dbReference type="ARBA" id="ARBA00023136"/>
    </source>
</evidence>
<dbReference type="SUPFAM" id="SSF161098">
    <property type="entry name" value="MetI-like"/>
    <property type="match status" value="2"/>
</dbReference>
<organism evidence="10 11">
    <name type="scientific">Paraburkholderia caballeronis</name>
    <dbReference type="NCBI Taxonomy" id="416943"/>
    <lineage>
        <taxon>Bacteria</taxon>
        <taxon>Pseudomonadati</taxon>
        <taxon>Pseudomonadota</taxon>
        <taxon>Betaproteobacteria</taxon>
        <taxon>Burkholderiales</taxon>
        <taxon>Burkholderiaceae</taxon>
        <taxon>Paraburkholderia</taxon>
    </lineage>
</organism>
<feature type="transmembrane region" description="Helical" evidence="8">
    <location>
        <begin position="231"/>
        <end position="250"/>
    </location>
</feature>
<evidence type="ECO:0000313" key="10">
    <source>
        <dbReference type="EMBL" id="SEL14135.1"/>
    </source>
</evidence>
<protein>
    <submittedName>
        <fullName evidence="10">Iron(III) transport system permease protein</fullName>
    </submittedName>
</protein>
<keyword evidence="3" id="KW-1003">Cell membrane</keyword>
<dbReference type="AlphaFoldDB" id="A0A1H7MTY2"/>
<dbReference type="InterPro" id="IPR000515">
    <property type="entry name" value="MetI-like"/>
</dbReference>
<dbReference type="STRING" id="416943.SAMN05445871_1380"/>
<evidence type="ECO:0000256" key="2">
    <source>
        <dbReference type="ARBA" id="ARBA00022448"/>
    </source>
</evidence>
<evidence type="ECO:0000256" key="1">
    <source>
        <dbReference type="ARBA" id="ARBA00004429"/>
    </source>
</evidence>